<dbReference type="EC" id="7.6.2.9" evidence="4"/>
<reference evidence="7" key="1">
    <citation type="journal article" date="2014" name="Int. J. Syst. Evol. Microbiol.">
        <title>Complete genome sequence of Corynebacterium casei LMG S-19264T (=DSM 44701T), isolated from a smear-ripened cheese.</title>
        <authorList>
            <consortium name="US DOE Joint Genome Institute (JGI-PGF)"/>
            <person name="Walter F."/>
            <person name="Albersmeier A."/>
            <person name="Kalinowski J."/>
            <person name="Ruckert C."/>
        </authorList>
    </citation>
    <scope>NUCLEOTIDE SEQUENCE</scope>
    <source>
        <strain evidence="7">CGMCC 1.15478</strain>
    </source>
</reference>
<evidence type="ECO:0000256" key="2">
    <source>
        <dbReference type="ARBA" id="ARBA00022741"/>
    </source>
</evidence>
<dbReference type="PROSITE" id="PS50893">
    <property type="entry name" value="ABC_TRANSPORTER_2"/>
    <property type="match status" value="1"/>
</dbReference>
<gene>
    <name evidence="7" type="ORF">GCM10011410_22470</name>
</gene>
<dbReference type="GO" id="GO:0016887">
    <property type="term" value="F:ATP hydrolysis activity"/>
    <property type="evidence" value="ECO:0007669"/>
    <property type="project" value="InterPro"/>
</dbReference>
<dbReference type="InterPro" id="IPR017871">
    <property type="entry name" value="ABC_transporter-like_CS"/>
</dbReference>
<dbReference type="PANTHER" id="PTHR42781">
    <property type="entry name" value="SPERMIDINE/PUTRESCINE IMPORT ATP-BINDING PROTEIN POTA"/>
    <property type="match status" value="1"/>
</dbReference>
<evidence type="ECO:0000259" key="6">
    <source>
        <dbReference type="PROSITE" id="PS50893"/>
    </source>
</evidence>
<dbReference type="FunFam" id="3.40.50.300:FF:000425">
    <property type="entry name" value="Probable ABC transporter, ATP-binding subunit"/>
    <property type="match status" value="1"/>
</dbReference>
<keyword evidence="8" id="KW-1185">Reference proteome</keyword>
<dbReference type="InterPro" id="IPR027417">
    <property type="entry name" value="P-loop_NTPase"/>
</dbReference>
<evidence type="ECO:0000313" key="8">
    <source>
        <dbReference type="Proteomes" id="UP000641514"/>
    </source>
</evidence>
<feature type="domain" description="ABC transporter" evidence="6">
    <location>
        <begin position="2"/>
        <end position="247"/>
    </location>
</feature>
<feature type="region of interest" description="Disordered" evidence="5">
    <location>
        <begin position="350"/>
        <end position="376"/>
    </location>
</feature>
<evidence type="ECO:0000256" key="1">
    <source>
        <dbReference type="ARBA" id="ARBA00022448"/>
    </source>
</evidence>
<dbReference type="AlphaFoldDB" id="A0A916XG02"/>
<dbReference type="GO" id="GO:0005524">
    <property type="term" value="F:ATP binding"/>
    <property type="evidence" value="ECO:0007669"/>
    <property type="project" value="UniProtKB-KW"/>
</dbReference>
<dbReference type="PROSITE" id="PS00211">
    <property type="entry name" value="ABC_TRANSPORTER_1"/>
    <property type="match status" value="1"/>
</dbReference>
<protein>
    <recommendedName>
        <fullName evidence="4">ABC-type quaternary amine transporter</fullName>
        <ecNumber evidence="4">7.6.2.9</ecNumber>
    </recommendedName>
</protein>
<dbReference type="SUPFAM" id="SSF52540">
    <property type="entry name" value="P-loop containing nucleoside triphosphate hydrolases"/>
    <property type="match status" value="1"/>
</dbReference>
<keyword evidence="2" id="KW-0547">Nucleotide-binding</keyword>
<keyword evidence="1" id="KW-0813">Transport</keyword>
<evidence type="ECO:0000256" key="3">
    <source>
        <dbReference type="ARBA" id="ARBA00022840"/>
    </source>
</evidence>
<feature type="compositionally biased region" description="Polar residues" evidence="5">
    <location>
        <begin position="353"/>
        <end position="364"/>
    </location>
</feature>
<dbReference type="InterPro" id="IPR050093">
    <property type="entry name" value="ABC_SmlMolc_Importer"/>
</dbReference>
<sequence>MLTVQSMSVRYGDFTAVDNVSVTIDRGGHILALLGPSGSGKSTVLRGIAGLEPLTSGTVSFDGEDITNVPVHKRNIGLVFQDGQLFPHRTVTGNIEYGLTVGSAARRAVGDGDTHPKLTKAERSARVDELLDLVGLVGYGSRRVDQLSGGEAQRVALARALAPRPRLLLLDEPLSALDRGLRDRLAIDVRHIVAESHTPTLVVTHDHSEAAFLADEIAVIIDGTIRQVSPPRLLWRNPADTVVAKFLGFESFLDAHIRHGVARCALGAVGVDGPDGDAVLALGQHSLVVAPHGPVEATVVSVVVLPDGLRMRVMIDGVGECGAAGTLYDDVVVGQSIRLGLDGRRTGVIVPPNSGSPSNRSHVQGTRARVGGGADD</sequence>
<dbReference type="Pfam" id="PF00005">
    <property type="entry name" value="ABC_tran"/>
    <property type="match status" value="1"/>
</dbReference>
<evidence type="ECO:0000256" key="4">
    <source>
        <dbReference type="ARBA" id="ARBA00066388"/>
    </source>
</evidence>
<dbReference type="PANTHER" id="PTHR42781:SF4">
    <property type="entry name" value="SPERMIDINE_PUTRESCINE IMPORT ATP-BINDING PROTEIN POTA"/>
    <property type="match status" value="1"/>
</dbReference>
<evidence type="ECO:0000256" key="5">
    <source>
        <dbReference type="SAM" id="MobiDB-lite"/>
    </source>
</evidence>
<dbReference type="GO" id="GO:0015418">
    <property type="term" value="F:ABC-type quaternary ammonium compound transporting activity"/>
    <property type="evidence" value="ECO:0007669"/>
    <property type="project" value="UniProtKB-EC"/>
</dbReference>
<dbReference type="Proteomes" id="UP000641514">
    <property type="component" value="Unassembled WGS sequence"/>
</dbReference>
<accession>A0A916XG02</accession>
<keyword evidence="3" id="KW-0067">ATP-binding</keyword>
<dbReference type="InterPro" id="IPR003439">
    <property type="entry name" value="ABC_transporter-like_ATP-bd"/>
</dbReference>
<reference evidence="7" key="2">
    <citation type="submission" date="2020-09" db="EMBL/GenBank/DDBJ databases">
        <authorList>
            <person name="Sun Q."/>
            <person name="Zhou Y."/>
        </authorList>
    </citation>
    <scope>NUCLEOTIDE SEQUENCE</scope>
    <source>
        <strain evidence="7">CGMCC 1.15478</strain>
    </source>
</reference>
<comment type="caution">
    <text evidence="7">The sequence shown here is derived from an EMBL/GenBank/DDBJ whole genome shotgun (WGS) entry which is preliminary data.</text>
</comment>
<dbReference type="EMBL" id="BMJH01000002">
    <property type="protein sequence ID" value="GGC69157.1"/>
    <property type="molecule type" value="Genomic_DNA"/>
</dbReference>
<dbReference type="SMART" id="SM00382">
    <property type="entry name" value="AAA"/>
    <property type="match status" value="1"/>
</dbReference>
<dbReference type="InterPro" id="IPR003593">
    <property type="entry name" value="AAA+_ATPase"/>
</dbReference>
<dbReference type="Gene3D" id="3.40.50.300">
    <property type="entry name" value="P-loop containing nucleotide triphosphate hydrolases"/>
    <property type="match status" value="1"/>
</dbReference>
<evidence type="ECO:0000313" key="7">
    <source>
        <dbReference type="EMBL" id="GGC69157.1"/>
    </source>
</evidence>
<name>A0A916XG02_9ACTN</name>
<organism evidence="7 8">
    <name type="scientific">Hoyosella rhizosphaerae</name>
    <dbReference type="NCBI Taxonomy" id="1755582"/>
    <lineage>
        <taxon>Bacteria</taxon>
        <taxon>Bacillati</taxon>
        <taxon>Actinomycetota</taxon>
        <taxon>Actinomycetes</taxon>
        <taxon>Mycobacteriales</taxon>
        <taxon>Hoyosellaceae</taxon>
        <taxon>Hoyosella</taxon>
    </lineage>
</organism>
<proteinExistence type="predicted"/>